<protein>
    <submittedName>
        <fullName evidence="1">Type VI secretion protein</fullName>
    </submittedName>
</protein>
<reference evidence="1" key="1">
    <citation type="submission" date="2014-12" db="EMBL/GenBank/DDBJ databases">
        <title>The draft genome of the Tatumella morbirosei type strain, LMG23360T isolated from pineapple rot.</title>
        <authorList>
            <person name="Smits T.H."/>
            <person name="Palmer M."/>
            <person name="Venter S.N."/>
            <person name="Duffy B."/>
            <person name="Steenkamp E.T."/>
            <person name="Chan W.Y."/>
            <person name="Coutinho T.A."/>
            <person name="Coetzee M.P."/>
            <person name="De Maayer P."/>
        </authorList>
    </citation>
    <scope>NUCLEOTIDE SEQUENCE [LARGE SCALE GENOMIC DNA]</scope>
    <source>
        <strain evidence="1">LMG 23360</strain>
    </source>
</reference>
<dbReference type="Pfam" id="PF13665">
    <property type="entry name" value="Tox-PAAR-like"/>
    <property type="match status" value="1"/>
</dbReference>
<evidence type="ECO:0000313" key="2">
    <source>
        <dbReference type="Proteomes" id="UP000029577"/>
    </source>
</evidence>
<dbReference type="EMBL" id="JPKR02000003">
    <property type="protein sequence ID" value="KGD72601.1"/>
    <property type="molecule type" value="Genomic_DNA"/>
</dbReference>
<gene>
    <name evidence="1" type="ORF">HA49_18085</name>
</gene>
<evidence type="ECO:0000313" key="1">
    <source>
        <dbReference type="EMBL" id="KGD72601.1"/>
    </source>
</evidence>
<comment type="caution">
    <text evidence="1">The sequence shown here is derived from an EMBL/GenBank/DDBJ whole genome shotgun (WGS) entry which is preliminary data.</text>
</comment>
<dbReference type="OrthoDB" id="8852350at2"/>
<dbReference type="AlphaFoldDB" id="A0A095T6U5"/>
<dbReference type="STRING" id="642227.HA49_18085"/>
<dbReference type="eggNOG" id="ENOG50333NR">
    <property type="taxonomic scope" value="Bacteria"/>
</dbReference>
<keyword evidence="2" id="KW-1185">Reference proteome</keyword>
<name>A0A095T6U5_9GAMM</name>
<proteinExistence type="predicted"/>
<sequence>MFANCQSGGTDQAMADVCKNPVPATYVNLAPGPTAIPNIPFILFAGGPAHNMATITPITQGDEAGVLGGVISQTVMGPSRHITGCSTLLLQGMPATRLTSVTQQNTNNAPGVRISPSQTIVSLLAR</sequence>
<accession>A0A095T6U5</accession>
<dbReference type="Proteomes" id="UP000029577">
    <property type="component" value="Unassembled WGS sequence"/>
</dbReference>
<organism evidence="1 2">
    <name type="scientific">Tatumella morbirosei</name>
    <dbReference type="NCBI Taxonomy" id="642227"/>
    <lineage>
        <taxon>Bacteria</taxon>
        <taxon>Pseudomonadati</taxon>
        <taxon>Pseudomonadota</taxon>
        <taxon>Gammaproteobacteria</taxon>
        <taxon>Enterobacterales</taxon>
        <taxon>Erwiniaceae</taxon>
        <taxon>Tatumella</taxon>
    </lineage>
</organism>
<dbReference type="RefSeq" id="WP_038022392.1">
    <property type="nucleotide sequence ID" value="NZ_JPKR02000003.1"/>
</dbReference>